<feature type="transmembrane region" description="Helical" evidence="2">
    <location>
        <begin position="287"/>
        <end position="307"/>
    </location>
</feature>
<evidence type="ECO:0000313" key="5">
    <source>
        <dbReference type="Proteomes" id="UP000470470"/>
    </source>
</evidence>
<feature type="region of interest" description="Disordered" evidence="1">
    <location>
        <begin position="1"/>
        <end position="21"/>
    </location>
</feature>
<keyword evidence="2" id="KW-0812">Transmembrane</keyword>
<dbReference type="InterPro" id="IPR007110">
    <property type="entry name" value="Ig-like_dom"/>
</dbReference>
<dbReference type="Proteomes" id="UP000470470">
    <property type="component" value="Unassembled WGS sequence"/>
</dbReference>
<organism evidence="4 5">
    <name type="scientific">Goekera deserti</name>
    <dbReference type="NCBI Taxonomy" id="2497753"/>
    <lineage>
        <taxon>Bacteria</taxon>
        <taxon>Bacillati</taxon>
        <taxon>Actinomycetota</taxon>
        <taxon>Actinomycetes</taxon>
        <taxon>Geodermatophilales</taxon>
        <taxon>Geodermatophilaceae</taxon>
        <taxon>Goekera</taxon>
    </lineage>
</organism>
<dbReference type="AlphaFoldDB" id="A0A7K3WJU9"/>
<keyword evidence="2" id="KW-0472">Membrane</keyword>
<feature type="transmembrane region" description="Helical" evidence="2">
    <location>
        <begin position="130"/>
        <end position="148"/>
    </location>
</feature>
<proteinExistence type="predicted"/>
<name>A0A7K3WJU9_9ACTN</name>
<feature type="transmembrane region" description="Helical" evidence="2">
    <location>
        <begin position="366"/>
        <end position="385"/>
    </location>
</feature>
<dbReference type="PROSITE" id="PS50835">
    <property type="entry name" value="IG_LIKE"/>
    <property type="match status" value="1"/>
</dbReference>
<evidence type="ECO:0000313" key="4">
    <source>
        <dbReference type="EMBL" id="NEL55990.1"/>
    </source>
</evidence>
<dbReference type="RefSeq" id="WP_152729173.1">
    <property type="nucleotide sequence ID" value="NZ_JAABOZ010000003.1"/>
</dbReference>
<feature type="transmembrane region" description="Helical" evidence="2">
    <location>
        <begin position="27"/>
        <end position="45"/>
    </location>
</feature>
<accession>A0A7K3WJU9</accession>
<keyword evidence="2" id="KW-1133">Transmembrane helix</keyword>
<evidence type="ECO:0000259" key="3">
    <source>
        <dbReference type="PROSITE" id="PS50835"/>
    </source>
</evidence>
<evidence type="ECO:0000256" key="1">
    <source>
        <dbReference type="SAM" id="MobiDB-lite"/>
    </source>
</evidence>
<dbReference type="EMBL" id="JAAGWK010000028">
    <property type="protein sequence ID" value="NEL55990.1"/>
    <property type="molecule type" value="Genomic_DNA"/>
</dbReference>
<sequence>MSSSVQLRPLPPAEPARPGRRRRTERLLTAVLVAAVLIAGWARRWTADDAFITFRVVANVLGGAGPVFNAGERVEVATSPLWLAVLTVAEAVVPGDAVAWSSVLLGLALTAAGVGLATRAGHRLLARTPARLAVPLGMVVFAALPPVWDFTTSGLETGLAFGWLGACWWGLVRWAGTGARTRTGAGAPSVLGQRWLLVLLGTGPLVRPDLAVVGVVLLGWLVLSGAGRWWQRVAALAVAGALPVAVEVLRAGYYGLLVPNTAVAKESGRALWGRGAGYLGDLVGPHLLWLPLLVGAGLVAVLARGVVLRRREVSLLLAAVLAAVAHALYVVRVGGDFMHGRLLLPSLFLLLCPVAVVPLTRDRLRAVTALLAVGALWALASVAVLRPGYDGGQVSGTGIADERGHYVRQAGTGHPVTLADHGGTGVLAYTDRVLALAGTDVVVAQPPPPVTVDTPLRRLAPSSGGLVFSVGNAGFYGVAVGTGVRVVDVYGLTDPVAAHLEAPPPGRPGHEKRLPAAWLLARYGSPELARVSGPGLPDAADVAAARVALTCGAAAELVEATSAPLSWTRFVDNVLGAPARTSLRIPTDPQQAEAALC</sequence>
<protein>
    <recommendedName>
        <fullName evidence="3">Ig-like domain-containing protein</fullName>
    </recommendedName>
</protein>
<gene>
    <name evidence="4" type="ORF">G1H19_18615</name>
</gene>
<feature type="transmembrane region" description="Helical" evidence="2">
    <location>
        <begin position="97"/>
        <end position="118"/>
    </location>
</feature>
<feature type="transmembrane region" description="Helical" evidence="2">
    <location>
        <begin position="342"/>
        <end position="360"/>
    </location>
</feature>
<keyword evidence="5" id="KW-1185">Reference proteome</keyword>
<reference evidence="4 5" key="1">
    <citation type="submission" date="2020-02" db="EMBL/GenBank/DDBJ databases">
        <title>The whole genome sequence of CPCC 205119.</title>
        <authorList>
            <person name="Jiang Z."/>
        </authorList>
    </citation>
    <scope>NUCLEOTIDE SEQUENCE [LARGE SCALE GENOMIC DNA]</scope>
    <source>
        <strain evidence="4 5">CPCC 205119</strain>
    </source>
</reference>
<feature type="transmembrane region" description="Helical" evidence="2">
    <location>
        <begin position="196"/>
        <end position="223"/>
    </location>
</feature>
<dbReference type="Pfam" id="PF26371">
    <property type="entry name" value="AftB_C"/>
    <property type="match status" value="1"/>
</dbReference>
<feature type="transmembrane region" description="Helical" evidence="2">
    <location>
        <begin position="229"/>
        <end position="249"/>
    </location>
</feature>
<feature type="transmembrane region" description="Helical" evidence="2">
    <location>
        <begin position="313"/>
        <end position="330"/>
    </location>
</feature>
<comment type="caution">
    <text evidence="4">The sequence shown here is derived from an EMBL/GenBank/DDBJ whole genome shotgun (WGS) entry which is preliminary data.</text>
</comment>
<dbReference type="InterPro" id="IPR058983">
    <property type="entry name" value="AftB_C"/>
</dbReference>
<evidence type="ECO:0000256" key="2">
    <source>
        <dbReference type="SAM" id="Phobius"/>
    </source>
</evidence>
<feature type="domain" description="Ig-like" evidence="3">
    <location>
        <begin position="526"/>
        <end position="597"/>
    </location>
</feature>